<evidence type="ECO:0000313" key="2">
    <source>
        <dbReference type="Proteomes" id="UP000318380"/>
    </source>
</evidence>
<gene>
    <name evidence="1" type="ORF">FB561_4551</name>
</gene>
<name>A0A561BWY9_9ACTN</name>
<sequence>MARAEGNEKVSGRELSVGVSSVLGSRMQVRGFPTLEDVVLIDCDACVMRGPGCQDCVVTVVLGLSAERAGVLRIDDEEAAALATLAESGLVPPLRLVHAVSSVEPDVAADGDAAADAV</sequence>
<organism evidence="1 2">
    <name type="scientific">Kribbella amoyensis</name>
    <dbReference type="NCBI Taxonomy" id="996641"/>
    <lineage>
        <taxon>Bacteria</taxon>
        <taxon>Bacillati</taxon>
        <taxon>Actinomycetota</taxon>
        <taxon>Actinomycetes</taxon>
        <taxon>Propionibacteriales</taxon>
        <taxon>Kribbellaceae</taxon>
        <taxon>Kribbella</taxon>
    </lineage>
</organism>
<keyword evidence="2" id="KW-1185">Reference proteome</keyword>
<dbReference type="EMBL" id="VIVK01000001">
    <property type="protein sequence ID" value="TWD83389.1"/>
    <property type="molecule type" value="Genomic_DNA"/>
</dbReference>
<dbReference type="Proteomes" id="UP000318380">
    <property type="component" value="Unassembled WGS sequence"/>
</dbReference>
<proteinExistence type="predicted"/>
<dbReference type="AlphaFoldDB" id="A0A561BWY9"/>
<evidence type="ECO:0000313" key="1">
    <source>
        <dbReference type="EMBL" id="TWD83389.1"/>
    </source>
</evidence>
<accession>A0A561BWY9</accession>
<reference evidence="1 2" key="1">
    <citation type="submission" date="2019-06" db="EMBL/GenBank/DDBJ databases">
        <title>Sequencing the genomes of 1000 actinobacteria strains.</title>
        <authorList>
            <person name="Klenk H.-P."/>
        </authorList>
    </citation>
    <scope>NUCLEOTIDE SEQUENCE [LARGE SCALE GENOMIC DNA]</scope>
    <source>
        <strain evidence="1 2">DSM 24683</strain>
    </source>
</reference>
<protein>
    <submittedName>
        <fullName evidence="1">Uncharacterized protein</fullName>
    </submittedName>
</protein>
<comment type="caution">
    <text evidence="1">The sequence shown here is derived from an EMBL/GenBank/DDBJ whole genome shotgun (WGS) entry which is preliminary data.</text>
</comment>